<dbReference type="PANTHER" id="PTHR13501">
    <property type="entry name" value="CHLOROPLAST 50S RIBOSOMAL PROTEIN L22-RELATED"/>
    <property type="match status" value="1"/>
</dbReference>
<keyword evidence="5 7" id="KW-0687">Ribonucleoprotein</keyword>
<evidence type="ECO:0000256" key="2">
    <source>
        <dbReference type="ARBA" id="ARBA00022730"/>
    </source>
</evidence>
<gene>
    <name evidence="7" type="primary">rplV</name>
    <name evidence="11" type="ORF">LX69_02001</name>
</gene>
<keyword evidence="3 7" id="KW-0694">RNA-binding</keyword>
<keyword evidence="12" id="KW-1185">Reference proteome</keyword>
<dbReference type="OrthoDB" id="9805969at2"/>
<evidence type="ECO:0000256" key="8">
    <source>
        <dbReference type="RuleBase" id="RU004005"/>
    </source>
</evidence>
<evidence type="ECO:0000313" key="11">
    <source>
        <dbReference type="EMBL" id="PZX16126.1"/>
    </source>
</evidence>
<comment type="function">
    <text evidence="7 10">This protein binds specifically to 23S rRNA; its binding is stimulated by other ribosomal proteins, e.g., L4, L17, and L20. It is important during the early stages of 50S assembly. It makes multiple contacts with different domains of the 23S rRNA in the assembled 50S subunit and ribosome.</text>
</comment>
<accession>A0A2W7NS74</accession>
<dbReference type="HAMAP" id="MF_01331_B">
    <property type="entry name" value="Ribosomal_uL22_B"/>
    <property type="match status" value="1"/>
</dbReference>
<comment type="subunit">
    <text evidence="7 9">Part of the 50S ribosomal subunit.</text>
</comment>
<dbReference type="EMBL" id="QKZK01000014">
    <property type="protein sequence ID" value="PZX16126.1"/>
    <property type="molecule type" value="Genomic_DNA"/>
</dbReference>
<proteinExistence type="inferred from homology"/>
<comment type="caution">
    <text evidence="11">The sequence shown here is derived from an EMBL/GenBank/DDBJ whole genome shotgun (WGS) entry which is preliminary data.</text>
</comment>
<evidence type="ECO:0000256" key="5">
    <source>
        <dbReference type="ARBA" id="ARBA00023274"/>
    </source>
</evidence>
<dbReference type="Gene3D" id="3.90.470.10">
    <property type="entry name" value="Ribosomal protein L22/L17"/>
    <property type="match status" value="1"/>
</dbReference>
<organism evidence="11 12">
    <name type="scientific">Breznakibacter xylanolyticus</name>
    <dbReference type="NCBI Taxonomy" id="990"/>
    <lineage>
        <taxon>Bacteria</taxon>
        <taxon>Pseudomonadati</taxon>
        <taxon>Bacteroidota</taxon>
        <taxon>Bacteroidia</taxon>
        <taxon>Marinilabiliales</taxon>
        <taxon>Marinilabiliaceae</taxon>
        <taxon>Breznakibacter</taxon>
    </lineage>
</organism>
<evidence type="ECO:0000256" key="9">
    <source>
        <dbReference type="RuleBase" id="RU004006"/>
    </source>
</evidence>
<dbReference type="InterPro" id="IPR036394">
    <property type="entry name" value="Ribosomal_uL22_sf"/>
</dbReference>
<evidence type="ECO:0000256" key="10">
    <source>
        <dbReference type="RuleBase" id="RU004008"/>
    </source>
</evidence>
<dbReference type="InterPro" id="IPR047867">
    <property type="entry name" value="Ribosomal_uL22_bac/org-type"/>
</dbReference>
<evidence type="ECO:0000256" key="3">
    <source>
        <dbReference type="ARBA" id="ARBA00022884"/>
    </source>
</evidence>
<dbReference type="InterPro" id="IPR005727">
    <property type="entry name" value="Ribosomal_uL22_bac/chlpt-type"/>
</dbReference>
<dbReference type="InterPro" id="IPR001063">
    <property type="entry name" value="Ribosomal_uL22"/>
</dbReference>
<dbReference type="PANTHER" id="PTHR13501:SF8">
    <property type="entry name" value="LARGE RIBOSOMAL SUBUNIT PROTEIN UL22M"/>
    <property type="match status" value="1"/>
</dbReference>
<dbReference type="GO" id="GO:0006412">
    <property type="term" value="P:translation"/>
    <property type="evidence" value="ECO:0007669"/>
    <property type="project" value="UniProtKB-UniRule"/>
</dbReference>
<dbReference type="GO" id="GO:0019843">
    <property type="term" value="F:rRNA binding"/>
    <property type="evidence" value="ECO:0007669"/>
    <property type="project" value="UniProtKB-UniRule"/>
</dbReference>
<dbReference type="Proteomes" id="UP000249239">
    <property type="component" value="Unassembled WGS sequence"/>
</dbReference>
<dbReference type="GO" id="GO:0003735">
    <property type="term" value="F:structural constituent of ribosome"/>
    <property type="evidence" value="ECO:0007669"/>
    <property type="project" value="InterPro"/>
</dbReference>
<evidence type="ECO:0000256" key="1">
    <source>
        <dbReference type="ARBA" id="ARBA00009451"/>
    </source>
</evidence>
<dbReference type="RefSeq" id="WP_111445855.1">
    <property type="nucleotide sequence ID" value="NZ_QKZK01000014.1"/>
</dbReference>
<dbReference type="NCBIfam" id="TIGR01044">
    <property type="entry name" value="rplV_bact"/>
    <property type="match status" value="1"/>
</dbReference>
<keyword evidence="4 7" id="KW-0689">Ribosomal protein</keyword>
<keyword evidence="2 7" id="KW-0699">rRNA-binding</keyword>
<dbReference type="GO" id="GO:0022625">
    <property type="term" value="C:cytosolic large ribosomal subunit"/>
    <property type="evidence" value="ECO:0007669"/>
    <property type="project" value="TreeGrafter"/>
</dbReference>
<evidence type="ECO:0000256" key="7">
    <source>
        <dbReference type="HAMAP-Rule" id="MF_01331"/>
    </source>
</evidence>
<dbReference type="Pfam" id="PF00237">
    <property type="entry name" value="Ribosomal_L22"/>
    <property type="match status" value="1"/>
</dbReference>
<sequence>MGARKRIAAEKAKEARKSVAFAKLQDVPTSPRKMRLVADMIRGKEVNLALDMLKFSTKEASRRVEKLLLSAIANWKEKNQGVRMEDANLVVKTIHVDSGRMLKRLRPAPQGRAHRIRKRSNHVTIHVDSKVSNEN</sequence>
<comment type="similarity">
    <text evidence="1 7 8">Belongs to the universal ribosomal protein uL22 family.</text>
</comment>
<dbReference type="CDD" id="cd00336">
    <property type="entry name" value="Ribosomal_L22"/>
    <property type="match status" value="1"/>
</dbReference>
<reference evidence="11 12" key="1">
    <citation type="submission" date="2018-06" db="EMBL/GenBank/DDBJ databases">
        <title>Genomic Encyclopedia of Archaeal and Bacterial Type Strains, Phase II (KMG-II): from individual species to whole genera.</title>
        <authorList>
            <person name="Goeker M."/>
        </authorList>
    </citation>
    <scope>NUCLEOTIDE SEQUENCE [LARGE SCALE GENOMIC DNA]</scope>
    <source>
        <strain evidence="11 12">DSM 6779</strain>
    </source>
</reference>
<name>A0A2W7NS74_9BACT</name>
<evidence type="ECO:0000313" key="12">
    <source>
        <dbReference type="Proteomes" id="UP000249239"/>
    </source>
</evidence>
<evidence type="ECO:0000256" key="4">
    <source>
        <dbReference type="ARBA" id="ARBA00022980"/>
    </source>
</evidence>
<protein>
    <recommendedName>
        <fullName evidence="6 7">Large ribosomal subunit protein uL22</fullName>
    </recommendedName>
</protein>
<dbReference type="AlphaFoldDB" id="A0A2W7NS74"/>
<evidence type="ECO:0000256" key="6">
    <source>
        <dbReference type="ARBA" id="ARBA00035207"/>
    </source>
</evidence>
<dbReference type="SUPFAM" id="SSF54843">
    <property type="entry name" value="Ribosomal protein L22"/>
    <property type="match status" value="1"/>
</dbReference>
<comment type="function">
    <text evidence="7">The globular domain of the protein is located near the polypeptide exit tunnel on the outside of the subunit, while an extended beta-hairpin is found that lines the wall of the exit tunnel in the center of the 70S ribosome.</text>
</comment>